<keyword evidence="7" id="KW-1185">Reference proteome</keyword>
<feature type="region of interest" description="Disordered" evidence="2">
    <location>
        <begin position="1160"/>
        <end position="1208"/>
    </location>
</feature>
<dbReference type="NCBIfam" id="TIGR03696">
    <property type="entry name" value="Rhs_assc_core"/>
    <property type="match status" value="1"/>
</dbReference>
<comment type="caution">
    <text evidence="6">The sequence shown here is derived from an EMBL/GenBank/DDBJ whole genome shotgun (WGS) entry which is preliminary data.</text>
</comment>
<organism evidence="6 7">
    <name type="scientific">Kribbella sandramycini</name>
    <dbReference type="NCBI Taxonomy" id="60450"/>
    <lineage>
        <taxon>Bacteria</taxon>
        <taxon>Bacillati</taxon>
        <taxon>Actinomycetota</taxon>
        <taxon>Actinomycetes</taxon>
        <taxon>Propionibacteriales</taxon>
        <taxon>Kribbellaceae</taxon>
        <taxon>Kribbella</taxon>
    </lineage>
</organism>
<feature type="domain" description="Teneurin-like YD-shell" evidence="4">
    <location>
        <begin position="1575"/>
        <end position="1771"/>
    </location>
</feature>
<sequence>MPKPVGRKTLAAVLALALLAGSAPPSAHASPGIGTEPLASVPGVESVGGANHQLKPRKPDLQVDATKPAAVAWPLIGSADVALPEVTWATKLGAALPKQVAGTLPVAIGPATVDGATPARVKVELLGRRDSGLQVKLSSAEKSAGKVALELDYRAFRDAYGGDWATRLRLVRLPDGVPVPTRNTGTGKLSADVPATGLYSVEAAAAGPAGDFSSTQLAPTAAWSVGGSSGDFNWQYPLRTPPGTGGPTPEVAIGYSSGSVDGRTSGTNNQTSWVGEGFDLAPGGSIERRYASCAAKPEQTGNNGARPVGDLCFATDNATFTLNGRGGELVLDDRTKQWRPKADDGTKVERLSGAVNGDEGGATAERGEYWVITTKDGTKFYFGLNKIPGPGAQDTNSAWTVPVAGNHAGEQCHRTAFADSFCQQAYRWNLDYVVDPHGNTMSLFYATEQNKYARNGTETAVSSYDRAGHVKRIEYGQTDGQVFSEQPVARVHFDTTERCLAGTGCATADYFDTPLDQECTSTTRCTRFGPSFWTKKKLAKIRTEVWRDSGFDAVDTWTLRHTFPNPGDNTGPRLWLEAITHTGEVGTATSTPEVNFDKIQLNNRVADGTTRPLLDWFRISAIHYGTGGELAITYSGKDCSLPNNVPPVDDNHRRCHPLRWTPPGAVEERQDWFHKYVVTSVTESDRVSGMQPVLTTVTYPSGPSWRHDDEDGLVEIGRKTWSQWRGYQRVVVTKGHPSGPQSVTEHRYFQGMDGDKLKSGGVKTAEIEDSTGAKVKDLNALAGRPREISKLVNGVIAERTITDPWVSTPTSTRVRDWGTTQAYKVEEKAVRQWEAKPGGGYRETSATNEFTPTGQLMQATNANDLATTADDTCTRYEYVSNAAKSLTELPTRTQTVAKACNQSWTNSDVISDELVQYAGGTTPANAQPLTTSRLSGFTAAGAPTYQTVKTFKYDDHGRTSSETDAKGRATTYSYTPIDGPVTKTSVKLANGHTASTELDPAWGQATAVVDVAGRRTVSERDGLGRIAKVWLPGRGRSQTPNVEHTYFGGVDRAGVVRTAQLRSDGTVETSYEILDGLQRKRQTQRPAADGVGRVITDVEYDSRGLAVVENNAYYNDAPPGDIAFDPVEEELPARKATAYDAVERPTKESFWSYNEEKWATTHTHEPDRQTVDPPTGEQATTKISDAQGRQTELRAYRTPQPSGEFDKTSYSYTKAGQLSTVTDPAGNVWRYTYDLQGRRTKVEEPDRGTTRYTYNELDQLTTTTDAKGKKLWYEYDEIGRPTTVREDTVDGPLRLRRTYDTVAVGSAATATRYVGDAEYTTRVTGYDVSGHPTGTEVTLPATEGSLAKTYSVTNSYTATGLPKTTSVPAVGGLPAETLTTTYDANDLPTSLSSELGSYVTGSEFNSFGDLTMLELKPTDGKWLRHSYLYDAATRRLTRAISQRETPGPQRVLDQSYSYDHAGNVTKIVDAPATGSTDPKDTQCFDYDQARRLTQAWTPADGNCAVQPTTAARLGGPAPYWHSWTFDAIGNRKSETRTTTAGATTSAYEYPAAGQPRPHAVQKITTTAPGGSTKVSTYEYDAAGNQLDRTVAGVGETFDWDAEGRLAKVTKGDQRTEFVYDADGNRLLRRDATGTTLYLGGTEVLLKPDGTQIGTRHYRFGKQTIGVRTAGKLTWLGSDHHGSATLLVDAQSQAFERRRITPYGESRGAVPATWPSQKDFVGGTKDASTGLVHLGAREYDPTTGRFISVDPVTDPNDPQQLNAYAYANNSPVSFLDADGKRYRMETVTELKTIVRYHVKRIKELHKQVITVYVKIVLYTFVAKLAASFGLTVQVERITAEVARQVTIFKEVVRTIRYHTKEVVRIVTKRLVKVSGPDAAEMQQHLNTAKQTDTSLQALEKSSGRLADIARKIGERAKADRSAAEQNRRQNDEAAKRAQEQAKAEERRDYEDVGETAGRSIGALAGGALGGLCGPAAVACTVGFGFIGGLIGTKVGQWVGGKYYDEVTAPPGTPPMKYDEHKTFCEREPYACRYSSPG</sequence>
<feature type="region of interest" description="Disordered" evidence="2">
    <location>
        <begin position="26"/>
        <end position="60"/>
    </location>
</feature>
<feature type="compositionally biased region" description="Polar residues" evidence="2">
    <location>
        <begin position="258"/>
        <end position="273"/>
    </location>
</feature>
<name>A0A7Y4L080_9ACTN</name>
<dbReference type="PANTHER" id="PTHR32305:SF17">
    <property type="entry name" value="TRNA NUCLEASE WAPA"/>
    <property type="match status" value="1"/>
</dbReference>
<feature type="compositionally biased region" description="Basic and acidic residues" evidence="2">
    <location>
        <begin position="1160"/>
        <end position="1170"/>
    </location>
</feature>
<dbReference type="EMBL" id="JACHKF010000001">
    <property type="protein sequence ID" value="MBB6569045.1"/>
    <property type="molecule type" value="Genomic_DNA"/>
</dbReference>
<feature type="region of interest" description="Disordered" evidence="2">
    <location>
        <begin position="1915"/>
        <end position="1952"/>
    </location>
</feature>
<dbReference type="RefSeq" id="WP_171673555.1">
    <property type="nucleotide sequence ID" value="NZ_BAAAGT010000013.1"/>
</dbReference>
<feature type="chain" id="PRO_5044130759" evidence="3">
    <location>
        <begin position="30"/>
        <end position="2036"/>
    </location>
</feature>
<evidence type="ECO:0000313" key="5">
    <source>
        <dbReference type="EMBL" id="MBB6569045.1"/>
    </source>
</evidence>
<reference evidence="6 7" key="1">
    <citation type="submission" date="2020-05" db="EMBL/GenBank/DDBJ databases">
        <title>Genome sequence of Kribbella sandramycini ATCC 39419.</title>
        <authorList>
            <person name="Maclea K.S."/>
            <person name="Fair J.L."/>
        </authorList>
    </citation>
    <scope>NUCLEOTIDE SEQUENCE [LARGE SCALE GENOMIC DNA]</scope>
    <source>
        <strain evidence="6 7">ATCC 39419</strain>
    </source>
</reference>
<dbReference type="Proteomes" id="UP000553957">
    <property type="component" value="Unassembled WGS sequence"/>
</dbReference>
<dbReference type="Pfam" id="PF05593">
    <property type="entry name" value="RHS_repeat"/>
    <property type="match status" value="2"/>
</dbReference>
<gene>
    <name evidence="5" type="ORF">HNR71_004682</name>
    <name evidence="6" type="ORF">HPO96_12740</name>
</gene>
<keyword evidence="1" id="KW-0677">Repeat</keyword>
<dbReference type="EMBL" id="JABJRC010000002">
    <property type="protein sequence ID" value="NOL41111.1"/>
    <property type="molecule type" value="Genomic_DNA"/>
</dbReference>
<dbReference type="Pfam" id="PF25023">
    <property type="entry name" value="TEN_YD-shell"/>
    <property type="match status" value="1"/>
</dbReference>
<dbReference type="PANTHER" id="PTHR32305">
    <property type="match status" value="1"/>
</dbReference>
<evidence type="ECO:0000256" key="1">
    <source>
        <dbReference type="ARBA" id="ARBA00022737"/>
    </source>
</evidence>
<dbReference type="Gene3D" id="2.180.10.10">
    <property type="entry name" value="RHS repeat-associated core"/>
    <property type="match status" value="2"/>
</dbReference>
<dbReference type="InterPro" id="IPR031325">
    <property type="entry name" value="RHS_repeat"/>
</dbReference>
<dbReference type="InterPro" id="IPR050708">
    <property type="entry name" value="T6SS_VgrG/RHS"/>
</dbReference>
<reference evidence="5 8" key="2">
    <citation type="submission" date="2020-08" db="EMBL/GenBank/DDBJ databases">
        <title>Sequencing the genomes of 1000 actinobacteria strains.</title>
        <authorList>
            <person name="Klenk H.-P."/>
        </authorList>
    </citation>
    <scope>NUCLEOTIDE SEQUENCE [LARGE SCALE GENOMIC DNA]</scope>
    <source>
        <strain evidence="5 8">DSM 15626</strain>
    </source>
</reference>
<feature type="region of interest" description="Disordered" evidence="2">
    <location>
        <begin position="258"/>
        <end position="277"/>
    </location>
</feature>
<evidence type="ECO:0000313" key="7">
    <source>
        <dbReference type="Proteomes" id="UP000534306"/>
    </source>
</evidence>
<evidence type="ECO:0000256" key="3">
    <source>
        <dbReference type="SAM" id="SignalP"/>
    </source>
</evidence>
<keyword evidence="3" id="KW-0732">Signal</keyword>
<evidence type="ECO:0000313" key="8">
    <source>
        <dbReference type="Proteomes" id="UP000553957"/>
    </source>
</evidence>
<evidence type="ECO:0000256" key="2">
    <source>
        <dbReference type="SAM" id="MobiDB-lite"/>
    </source>
</evidence>
<accession>A0A7Y4L080</accession>
<feature type="compositionally biased region" description="Basic and acidic residues" evidence="2">
    <location>
        <begin position="1915"/>
        <end position="1949"/>
    </location>
</feature>
<dbReference type="InterPro" id="IPR006530">
    <property type="entry name" value="YD"/>
</dbReference>
<proteinExistence type="predicted"/>
<feature type="signal peptide" evidence="3">
    <location>
        <begin position="1"/>
        <end position="29"/>
    </location>
</feature>
<dbReference type="NCBIfam" id="TIGR01643">
    <property type="entry name" value="YD_repeat_2x"/>
    <property type="match status" value="3"/>
</dbReference>
<feature type="compositionally biased region" description="Polar residues" evidence="2">
    <location>
        <begin position="1177"/>
        <end position="1190"/>
    </location>
</feature>
<evidence type="ECO:0000313" key="6">
    <source>
        <dbReference type="EMBL" id="NOL41111.1"/>
    </source>
</evidence>
<dbReference type="Proteomes" id="UP000534306">
    <property type="component" value="Unassembled WGS sequence"/>
</dbReference>
<protein>
    <submittedName>
        <fullName evidence="5">RHS repeat-associated protein</fullName>
    </submittedName>
</protein>
<evidence type="ECO:0000259" key="4">
    <source>
        <dbReference type="Pfam" id="PF25023"/>
    </source>
</evidence>
<dbReference type="InterPro" id="IPR022385">
    <property type="entry name" value="Rhs_assc_core"/>
</dbReference>
<dbReference type="InterPro" id="IPR056823">
    <property type="entry name" value="TEN-like_YD-shell"/>
</dbReference>